<feature type="chain" id="PRO_5018209487" evidence="13">
    <location>
        <begin position="25"/>
        <end position="378"/>
    </location>
</feature>
<keyword evidence="8 11" id="KW-0720">Serine protease</keyword>
<evidence type="ECO:0000256" key="10">
    <source>
        <dbReference type="PIRSR" id="PIRSR615500-1"/>
    </source>
</evidence>
<dbReference type="OrthoDB" id="9798386at2"/>
<dbReference type="GO" id="GO:0046872">
    <property type="term" value="F:metal ion binding"/>
    <property type="evidence" value="ECO:0007669"/>
    <property type="project" value="UniProtKB-KW"/>
</dbReference>
<dbReference type="PROSITE" id="PS51892">
    <property type="entry name" value="SUBTILASE"/>
    <property type="match status" value="1"/>
</dbReference>
<comment type="cofactor">
    <cofactor evidence="1">
        <name>Ca(2+)</name>
        <dbReference type="ChEBI" id="CHEBI:29108"/>
    </cofactor>
</comment>
<proteinExistence type="inferred from homology"/>
<evidence type="ECO:0000256" key="12">
    <source>
        <dbReference type="RuleBase" id="RU003355"/>
    </source>
</evidence>
<evidence type="ECO:0000256" key="4">
    <source>
        <dbReference type="ARBA" id="ARBA00022525"/>
    </source>
</evidence>
<dbReference type="SUPFAM" id="SSF52743">
    <property type="entry name" value="Subtilisin-like"/>
    <property type="match status" value="1"/>
</dbReference>
<keyword evidence="4" id="KW-0964">Secreted</keyword>
<dbReference type="Pfam" id="PF00082">
    <property type="entry name" value="Peptidase_S8"/>
    <property type="match status" value="1"/>
</dbReference>
<dbReference type="PROSITE" id="PS00137">
    <property type="entry name" value="SUBTILASE_HIS"/>
    <property type="match status" value="1"/>
</dbReference>
<evidence type="ECO:0000256" key="8">
    <source>
        <dbReference type="ARBA" id="ARBA00022825"/>
    </source>
</evidence>
<name>A0A3M7TY30_9BACI</name>
<dbReference type="RefSeq" id="WP_122897711.1">
    <property type="nucleotide sequence ID" value="NZ_RHIB01000001.1"/>
</dbReference>
<dbReference type="AlphaFoldDB" id="A0A3M7TY30"/>
<feature type="active site" description="Charge relay system" evidence="10 11">
    <location>
        <position position="323"/>
    </location>
</feature>
<feature type="active site" description="Charge relay system" evidence="10 11">
    <location>
        <position position="129"/>
    </location>
</feature>
<feature type="domain" description="Peptidase S8/S53" evidence="14">
    <location>
        <begin position="120"/>
        <end position="368"/>
    </location>
</feature>
<comment type="caution">
    <text evidence="15">The sequence shown here is derived from an EMBL/GenBank/DDBJ whole genome shotgun (WGS) entry which is preliminary data.</text>
</comment>
<dbReference type="PROSITE" id="PS00136">
    <property type="entry name" value="SUBTILASE_ASP"/>
    <property type="match status" value="1"/>
</dbReference>
<dbReference type="InterPro" id="IPR023827">
    <property type="entry name" value="Peptidase_S8_Asp-AS"/>
</dbReference>
<protein>
    <submittedName>
        <fullName evidence="15">Peptidase S8</fullName>
    </submittedName>
</protein>
<dbReference type="GO" id="GO:0004252">
    <property type="term" value="F:serine-type endopeptidase activity"/>
    <property type="evidence" value="ECO:0007669"/>
    <property type="project" value="UniProtKB-UniRule"/>
</dbReference>
<accession>A0A3M7TY30</accession>
<dbReference type="InterPro" id="IPR015500">
    <property type="entry name" value="Peptidase_S8_subtilisin-rel"/>
</dbReference>
<evidence type="ECO:0000256" key="5">
    <source>
        <dbReference type="ARBA" id="ARBA00022670"/>
    </source>
</evidence>
<dbReference type="PANTHER" id="PTHR43806:SF11">
    <property type="entry name" value="CEREVISIN-RELATED"/>
    <property type="match status" value="1"/>
</dbReference>
<dbReference type="CDD" id="cd07477">
    <property type="entry name" value="Peptidases_S8_Subtilisin_subset"/>
    <property type="match status" value="1"/>
</dbReference>
<evidence type="ECO:0000256" key="2">
    <source>
        <dbReference type="ARBA" id="ARBA00004613"/>
    </source>
</evidence>
<dbReference type="GO" id="GO:0006508">
    <property type="term" value="P:proteolysis"/>
    <property type="evidence" value="ECO:0007669"/>
    <property type="project" value="UniProtKB-KW"/>
</dbReference>
<dbReference type="GO" id="GO:0005576">
    <property type="term" value="C:extracellular region"/>
    <property type="evidence" value="ECO:0007669"/>
    <property type="project" value="UniProtKB-SubCell"/>
</dbReference>
<dbReference type="PROSITE" id="PS00138">
    <property type="entry name" value="SUBTILASE_SER"/>
    <property type="match status" value="1"/>
</dbReference>
<feature type="active site" description="Charge relay system" evidence="10 11">
    <location>
        <position position="165"/>
    </location>
</feature>
<dbReference type="InterPro" id="IPR023828">
    <property type="entry name" value="Peptidase_S8_Ser-AS"/>
</dbReference>
<evidence type="ECO:0000256" key="13">
    <source>
        <dbReference type="SAM" id="SignalP"/>
    </source>
</evidence>
<keyword evidence="16" id="KW-1185">Reference proteome</keyword>
<evidence type="ECO:0000256" key="11">
    <source>
        <dbReference type="PROSITE-ProRule" id="PRU01240"/>
    </source>
</evidence>
<dbReference type="SUPFAM" id="SSF54897">
    <property type="entry name" value="Protease propeptides/inhibitors"/>
    <property type="match status" value="1"/>
</dbReference>
<sequence length="378" mass="38958">MKKLFTVWLALVLLAIPVQVGAFADGGSNASQDYLVQFDGPASKGLIKAFGVDESDILHTYDHLPVVHVNLTDNQARGLANHPQISAVEENAEVQALGQTVPWGVPHVQGTAAQDAGYTGAGLKVAILDTGIDRNHEDLAANVKGGHSVFTDSANNDPFYDADGHGTHVAGTVAAVDNNLGVVGVATQAELYAVKVLNNNGSGSYAGIAQGIEWSINNGMDIINMSLGGSQSSSILEQFSNLAYEEGLLVVAAAGNSGNRGGNNDTVGYPAKYDSVIAVAAVDQNNNRATFSSTGPAVEISAPGVSVLSTTPGNNYAAFNGTSMASPHVAGVAAQVWQAKPGLTNVELRNLLNDTAVNLGGSNQYGHGLVQSLDAIQQ</sequence>
<dbReference type="Proteomes" id="UP000278746">
    <property type="component" value="Unassembled WGS sequence"/>
</dbReference>
<evidence type="ECO:0000256" key="7">
    <source>
        <dbReference type="ARBA" id="ARBA00022801"/>
    </source>
</evidence>
<dbReference type="Gene3D" id="3.30.70.80">
    <property type="entry name" value="Peptidase S8 propeptide/proteinase inhibitor I9"/>
    <property type="match status" value="1"/>
</dbReference>
<comment type="similarity">
    <text evidence="3 11 12">Belongs to the peptidase S8 family.</text>
</comment>
<evidence type="ECO:0000256" key="9">
    <source>
        <dbReference type="ARBA" id="ARBA00022837"/>
    </source>
</evidence>
<dbReference type="PANTHER" id="PTHR43806">
    <property type="entry name" value="PEPTIDASE S8"/>
    <property type="match status" value="1"/>
</dbReference>
<dbReference type="InterPro" id="IPR037045">
    <property type="entry name" value="S8pro/Inhibitor_I9_sf"/>
</dbReference>
<dbReference type="InterPro" id="IPR000209">
    <property type="entry name" value="Peptidase_S8/S53_dom"/>
</dbReference>
<dbReference type="PRINTS" id="PR00723">
    <property type="entry name" value="SUBTILISIN"/>
</dbReference>
<reference evidence="15 16" key="1">
    <citation type="submission" date="2018-10" db="EMBL/GenBank/DDBJ databases">
        <title>Bacillus Keqinensis sp. nov., a moderately halophilic bacterium isolated from a saline-alkaline lake.</title>
        <authorList>
            <person name="Wang H."/>
        </authorList>
    </citation>
    <scope>NUCLEOTIDE SEQUENCE [LARGE SCALE GENOMIC DNA]</scope>
    <source>
        <strain evidence="15 16">KQ-3</strain>
    </source>
</reference>
<keyword evidence="6" id="KW-0479">Metal-binding</keyword>
<dbReference type="InterPro" id="IPR022398">
    <property type="entry name" value="Peptidase_S8_His-AS"/>
</dbReference>
<keyword evidence="13" id="KW-0732">Signal</keyword>
<dbReference type="Gene3D" id="3.40.50.200">
    <property type="entry name" value="Peptidase S8/S53 domain"/>
    <property type="match status" value="1"/>
</dbReference>
<dbReference type="InterPro" id="IPR050131">
    <property type="entry name" value="Peptidase_S8_subtilisin-like"/>
</dbReference>
<evidence type="ECO:0000259" key="14">
    <source>
        <dbReference type="Pfam" id="PF00082"/>
    </source>
</evidence>
<evidence type="ECO:0000256" key="6">
    <source>
        <dbReference type="ARBA" id="ARBA00022723"/>
    </source>
</evidence>
<evidence type="ECO:0000313" key="16">
    <source>
        <dbReference type="Proteomes" id="UP000278746"/>
    </source>
</evidence>
<feature type="signal peptide" evidence="13">
    <location>
        <begin position="1"/>
        <end position="24"/>
    </location>
</feature>
<keyword evidence="9" id="KW-0106">Calcium</keyword>
<evidence type="ECO:0000313" key="15">
    <source>
        <dbReference type="EMBL" id="RNA70179.1"/>
    </source>
</evidence>
<keyword evidence="7 11" id="KW-0378">Hydrolase</keyword>
<keyword evidence="5 11" id="KW-0645">Protease</keyword>
<organism evidence="15 16">
    <name type="scientific">Alteribacter keqinensis</name>
    <dbReference type="NCBI Taxonomy" id="2483800"/>
    <lineage>
        <taxon>Bacteria</taxon>
        <taxon>Bacillati</taxon>
        <taxon>Bacillota</taxon>
        <taxon>Bacilli</taxon>
        <taxon>Bacillales</taxon>
        <taxon>Bacillaceae</taxon>
        <taxon>Alteribacter</taxon>
    </lineage>
</organism>
<evidence type="ECO:0000256" key="3">
    <source>
        <dbReference type="ARBA" id="ARBA00011073"/>
    </source>
</evidence>
<dbReference type="EMBL" id="RHIB01000001">
    <property type="protein sequence ID" value="RNA70179.1"/>
    <property type="molecule type" value="Genomic_DNA"/>
</dbReference>
<dbReference type="InterPro" id="IPR034202">
    <property type="entry name" value="Subtilisin_Carlsberg-like"/>
</dbReference>
<comment type="subcellular location">
    <subcellularLocation>
        <location evidence="2">Secreted</location>
    </subcellularLocation>
</comment>
<gene>
    <name evidence="15" type="ORF">EBO34_09710</name>
</gene>
<evidence type="ECO:0000256" key="1">
    <source>
        <dbReference type="ARBA" id="ARBA00001913"/>
    </source>
</evidence>
<dbReference type="InterPro" id="IPR036852">
    <property type="entry name" value="Peptidase_S8/S53_dom_sf"/>
</dbReference>